<protein>
    <recommendedName>
        <fullName evidence="5">Pseudouridine synthase</fullName>
        <ecNumber evidence="5">5.4.99.-</ecNumber>
    </recommendedName>
</protein>
<keyword evidence="3 5" id="KW-0413">Isomerase</keyword>
<dbReference type="FunFam" id="3.30.70.1560:FF:000001">
    <property type="entry name" value="Pseudouridine synthase"/>
    <property type="match status" value="1"/>
</dbReference>
<dbReference type="EC" id="5.4.99.-" evidence="5"/>
<dbReference type="GO" id="GO:0120159">
    <property type="term" value="F:rRNA pseudouridine synthase activity"/>
    <property type="evidence" value="ECO:0007669"/>
    <property type="project" value="UniProtKB-ARBA"/>
</dbReference>
<dbReference type="GO" id="GO:0000455">
    <property type="term" value="P:enzyme-directed rRNA pseudouridine synthesis"/>
    <property type="evidence" value="ECO:0007669"/>
    <property type="project" value="UniProtKB-ARBA"/>
</dbReference>
<dbReference type="EMBL" id="QVEP01000033">
    <property type="protein sequence ID" value="RGB77638.1"/>
    <property type="molecule type" value="Genomic_DNA"/>
</dbReference>
<evidence type="ECO:0000259" key="6">
    <source>
        <dbReference type="SMART" id="SM00363"/>
    </source>
</evidence>
<comment type="similarity">
    <text evidence="1 5">Belongs to the pseudouridine synthase RsuA family.</text>
</comment>
<dbReference type="SUPFAM" id="SSF55120">
    <property type="entry name" value="Pseudouridine synthase"/>
    <property type="match status" value="1"/>
</dbReference>
<evidence type="ECO:0000256" key="2">
    <source>
        <dbReference type="ARBA" id="ARBA00022884"/>
    </source>
</evidence>
<evidence type="ECO:0000313" key="8">
    <source>
        <dbReference type="Proteomes" id="UP000260773"/>
    </source>
</evidence>
<keyword evidence="2 4" id="KW-0694">RNA-binding</keyword>
<accession>A0A3E2TKF9</accession>
<comment type="caution">
    <text evidence="7">The sequence shown here is derived from an EMBL/GenBank/DDBJ whole genome shotgun (WGS) entry which is preliminary data.</text>
</comment>
<dbReference type="InterPro" id="IPR020094">
    <property type="entry name" value="TruA/RsuA/RluB/E/F_N"/>
</dbReference>
<dbReference type="Gene3D" id="3.10.290.10">
    <property type="entry name" value="RNA-binding S4 domain"/>
    <property type="match status" value="1"/>
</dbReference>
<dbReference type="SUPFAM" id="SSF55174">
    <property type="entry name" value="Alpha-L RNA-binding motif"/>
    <property type="match status" value="1"/>
</dbReference>
<dbReference type="InterPro" id="IPR050343">
    <property type="entry name" value="RsuA_PseudoU_synthase"/>
</dbReference>
<evidence type="ECO:0000256" key="1">
    <source>
        <dbReference type="ARBA" id="ARBA00008348"/>
    </source>
</evidence>
<dbReference type="Gene3D" id="3.30.70.580">
    <property type="entry name" value="Pseudouridine synthase I, catalytic domain, N-terminal subdomain"/>
    <property type="match status" value="1"/>
</dbReference>
<dbReference type="GO" id="GO:0005829">
    <property type="term" value="C:cytosol"/>
    <property type="evidence" value="ECO:0007669"/>
    <property type="project" value="UniProtKB-ARBA"/>
</dbReference>
<dbReference type="InterPro" id="IPR020103">
    <property type="entry name" value="PsdUridine_synth_cat_dom_sf"/>
</dbReference>
<dbReference type="CDD" id="cd02553">
    <property type="entry name" value="PseudoU_synth_RsuA"/>
    <property type="match status" value="1"/>
</dbReference>
<dbReference type="InterPro" id="IPR018496">
    <property type="entry name" value="PsdUridine_synth_RsuA/RluB_CS"/>
</dbReference>
<dbReference type="AlphaFoldDB" id="A0A3E2TKF9"/>
<organism evidence="7 8">
    <name type="scientific">Coprococcus catus</name>
    <dbReference type="NCBI Taxonomy" id="116085"/>
    <lineage>
        <taxon>Bacteria</taxon>
        <taxon>Bacillati</taxon>
        <taxon>Bacillota</taxon>
        <taxon>Clostridia</taxon>
        <taxon>Lachnospirales</taxon>
        <taxon>Lachnospiraceae</taxon>
        <taxon>Coprococcus</taxon>
    </lineage>
</organism>
<dbReference type="InterPro" id="IPR042092">
    <property type="entry name" value="PsdUridine_s_RsuA/RluB/E/F_cat"/>
</dbReference>
<dbReference type="Gene3D" id="3.30.70.1560">
    <property type="entry name" value="Alpha-L RNA-binding motif"/>
    <property type="match status" value="1"/>
</dbReference>
<proteinExistence type="inferred from homology"/>
<dbReference type="InterPro" id="IPR036986">
    <property type="entry name" value="S4_RNA-bd_sf"/>
</dbReference>
<dbReference type="PANTHER" id="PTHR47683">
    <property type="entry name" value="PSEUDOURIDINE SYNTHASE FAMILY PROTEIN-RELATED"/>
    <property type="match status" value="1"/>
</dbReference>
<dbReference type="PROSITE" id="PS50889">
    <property type="entry name" value="S4"/>
    <property type="match status" value="1"/>
</dbReference>
<dbReference type="CDD" id="cd00165">
    <property type="entry name" value="S4"/>
    <property type="match status" value="1"/>
</dbReference>
<evidence type="ECO:0000256" key="3">
    <source>
        <dbReference type="ARBA" id="ARBA00023235"/>
    </source>
</evidence>
<evidence type="ECO:0000256" key="4">
    <source>
        <dbReference type="PROSITE-ProRule" id="PRU00182"/>
    </source>
</evidence>
<dbReference type="Pfam" id="PF00849">
    <property type="entry name" value="PseudoU_synth_2"/>
    <property type="match status" value="1"/>
</dbReference>
<dbReference type="InterPro" id="IPR006145">
    <property type="entry name" value="PsdUridine_synth_RsuA/RluA"/>
</dbReference>
<evidence type="ECO:0000313" key="7">
    <source>
        <dbReference type="EMBL" id="RGB77638.1"/>
    </source>
</evidence>
<gene>
    <name evidence="7" type="ORF">DW070_12150</name>
</gene>
<dbReference type="Pfam" id="PF01479">
    <property type="entry name" value="S4"/>
    <property type="match status" value="1"/>
</dbReference>
<dbReference type="SMART" id="SM00363">
    <property type="entry name" value="S4"/>
    <property type="match status" value="1"/>
</dbReference>
<dbReference type="GO" id="GO:0003723">
    <property type="term" value="F:RNA binding"/>
    <property type="evidence" value="ECO:0007669"/>
    <property type="project" value="UniProtKB-KW"/>
</dbReference>
<dbReference type="Proteomes" id="UP000260773">
    <property type="component" value="Unassembled WGS sequence"/>
</dbReference>
<feature type="domain" description="RNA-binding S4" evidence="6">
    <location>
        <begin position="5"/>
        <end position="63"/>
    </location>
</feature>
<dbReference type="NCBIfam" id="TIGR00093">
    <property type="entry name" value="pseudouridine synthase"/>
    <property type="match status" value="1"/>
</dbReference>
<dbReference type="PROSITE" id="PS01149">
    <property type="entry name" value="PSI_RSU"/>
    <property type="match status" value="1"/>
</dbReference>
<dbReference type="InterPro" id="IPR002942">
    <property type="entry name" value="S4_RNA-bd"/>
</dbReference>
<name>A0A3E2TKF9_9FIRM</name>
<reference evidence="7 8" key="1">
    <citation type="submission" date="2018-08" db="EMBL/GenBank/DDBJ databases">
        <title>A genome reference for cultivated species of the human gut microbiota.</title>
        <authorList>
            <person name="Zou Y."/>
            <person name="Xue W."/>
            <person name="Luo G."/>
        </authorList>
    </citation>
    <scope>NUCLEOTIDE SEQUENCE [LARGE SCALE GENOMIC DNA]</scope>
    <source>
        <strain evidence="7 8">AF45-17</strain>
    </source>
</reference>
<dbReference type="InterPro" id="IPR000748">
    <property type="entry name" value="PsdUridine_synth_RsuA/RluB/E/F"/>
</dbReference>
<dbReference type="PANTHER" id="PTHR47683:SF4">
    <property type="entry name" value="PSEUDOURIDINE SYNTHASE"/>
    <property type="match status" value="1"/>
</dbReference>
<sequence>MKTSFRLDKYLADMSVGTRSEVKNLIKKGLVTVNGEVIRKPEYKVDIEKDDLVCRGEPVAYQTLVYYMLNKPAGVISATNDPKQKTVLDLITDKSRKDLFPVGRLDKDTEGLLLITNDGDLAHQLLSPKKHVDKVYRARIEGQVTAEDAALFAKGLEIDDEDGAWRAMPAKLNILSSGPESEVEITIREGKFHQIKRMFEAVDKKVVYLKRLSMGSLRLDETLALGEYRELTEDEVQALKESKGHTNDEE</sequence>
<evidence type="ECO:0000256" key="5">
    <source>
        <dbReference type="RuleBase" id="RU003887"/>
    </source>
</evidence>